<feature type="non-terminal residue" evidence="3">
    <location>
        <position position="1"/>
    </location>
</feature>
<organism evidence="3">
    <name type="scientific">marine metagenome</name>
    <dbReference type="NCBI Taxonomy" id="408172"/>
    <lineage>
        <taxon>unclassified sequences</taxon>
        <taxon>metagenomes</taxon>
        <taxon>ecological metagenomes</taxon>
    </lineage>
</organism>
<feature type="domain" description="NAD-dependent epimerase/dehydratase" evidence="2">
    <location>
        <begin position="2"/>
        <end position="162"/>
    </location>
</feature>
<evidence type="ECO:0000313" key="3">
    <source>
        <dbReference type="EMBL" id="SVD62194.1"/>
    </source>
</evidence>
<dbReference type="EMBL" id="UINC01162438">
    <property type="protein sequence ID" value="SVD62194.1"/>
    <property type="molecule type" value="Genomic_DNA"/>
</dbReference>
<reference evidence="3" key="1">
    <citation type="submission" date="2018-05" db="EMBL/GenBank/DDBJ databases">
        <authorList>
            <person name="Lanie J.A."/>
            <person name="Ng W.-L."/>
            <person name="Kazmierczak K.M."/>
            <person name="Andrzejewski T.M."/>
            <person name="Davidsen T.M."/>
            <person name="Wayne K.J."/>
            <person name="Tettelin H."/>
            <person name="Glass J.I."/>
            <person name="Rusch D."/>
            <person name="Podicherti R."/>
            <person name="Tsui H.-C.T."/>
            <person name="Winkler M.E."/>
        </authorList>
    </citation>
    <scope>NUCLEOTIDE SEQUENCE</scope>
</reference>
<dbReference type="InterPro" id="IPR036291">
    <property type="entry name" value="NAD(P)-bd_dom_sf"/>
</dbReference>
<dbReference type="SUPFAM" id="SSF51735">
    <property type="entry name" value="NAD(P)-binding Rossmann-fold domains"/>
    <property type="match status" value="1"/>
</dbReference>
<dbReference type="PANTHER" id="PTHR43000">
    <property type="entry name" value="DTDP-D-GLUCOSE 4,6-DEHYDRATASE-RELATED"/>
    <property type="match status" value="1"/>
</dbReference>
<dbReference type="Gene3D" id="3.40.50.720">
    <property type="entry name" value="NAD(P)-binding Rossmann-like Domain"/>
    <property type="match status" value="1"/>
</dbReference>
<comment type="similarity">
    <text evidence="1">Belongs to the NAD(P)-dependent epimerase/dehydratase family.</text>
</comment>
<dbReference type="InterPro" id="IPR001509">
    <property type="entry name" value="Epimerase_deHydtase"/>
</dbReference>
<evidence type="ECO:0000259" key="2">
    <source>
        <dbReference type="Pfam" id="PF01370"/>
    </source>
</evidence>
<gene>
    <name evidence="3" type="ORF">METZ01_LOCUS415048</name>
</gene>
<accession>A0A382WU79</accession>
<proteinExistence type="inferred from homology"/>
<feature type="non-terminal residue" evidence="3">
    <location>
        <position position="275"/>
    </location>
</feature>
<name>A0A382WU79_9ZZZZ</name>
<evidence type="ECO:0000256" key="1">
    <source>
        <dbReference type="ARBA" id="ARBA00007637"/>
    </source>
</evidence>
<dbReference type="AlphaFoldDB" id="A0A382WU79"/>
<dbReference type="Pfam" id="PF01370">
    <property type="entry name" value="Epimerase"/>
    <property type="match status" value="1"/>
</dbReference>
<protein>
    <recommendedName>
        <fullName evidence="2">NAD-dependent epimerase/dehydratase domain-containing protein</fullName>
    </recommendedName>
</protein>
<sequence length="275" mass="31191">GIDHVFHTVSLVPISKADKQFESVNANGTKNIIEAAKNQNVESIVHLSSTSVYKIPKRGDIIDEDYPLEPVASYGRSKFLAEKICLEYMKKDVPISIIRPKTILGPNRLGIYSILFDWIKNNKPIFIFGDGQNKYSYIGISDLIDATILSAIKGKGEIFNIATDKYGTYKGDIENLIQYAKSGSKTHCVNATVSRQIMKLLDKLNLSPFSEWHYSIIDKEYVFDISKAQKILGWNPKKSNNQLFQESYDWFIQNSEKLKITGTTHTTKLNPKIFK</sequence>